<evidence type="ECO:0000313" key="1">
    <source>
        <dbReference type="EMBL" id="KAH9784604.1"/>
    </source>
</evidence>
<dbReference type="Proteomes" id="UP000829398">
    <property type="component" value="Chromosome 3"/>
</dbReference>
<keyword evidence="2" id="KW-1185">Reference proteome</keyword>
<name>A0ACB8MFM7_CITSI</name>
<reference evidence="2" key="1">
    <citation type="journal article" date="2023" name="Hortic. Res.">
        <title>A chromosome-level phased genome enabling allele-level studies in sweet orange: a case study on citrus Huanglongbing tolerance.</title>
        <authorList>
            <person name="Wu B."/>
            <person name="Yu Q."/>
            <person name="Deng Z."/>
            <person name="Duan Y."/>
            <person name="Luo F."/>
            <person name="Gmitter F. Jr."/>
        </authorList>
    </citation>
    <scope>NUCLEOTIDE SEQUENCE [LARGE SCALE GENOMIC DNA]</scope>
    <source>
        <strain evidence="2">cv. Valencia</strain>
    </source>
</reference>
<accession>A0ACB8MFM7</accession>
<dbReference type="EMBL" id="CM039172">
    <property type="protein sequence ID" value="KAH9784604.1"/>
    <property type="molecule type" value="Genomic_DNA"/>
</dbReference>
<sequence>MTTEAVSKVGYAHSKVAMKKKSGYRGRCRRRNHDRYAPDNKTVPMALQRLFLSCKDVFRGPGTVPAPSHVQMLCSILDEMKPEDVGLSSKLQLLSAKDAMKGTPIVTSTTIYKCQNFSLCLFFLPPTAVIPLHNHPGMTVFSKLLLGTMHIKSYDWVDPVDANDSAAPTKPRLAKLIADSDFTAPCNTSVLYPTTGGNIHEFTAITTCAVLDVLGPPYSKDDGRDCSYYKELPLPAVPNGENQEAKEDDGGESCRWLEEIGVPENSHMDEIEYLGPQIIEYSLRGRSKPGLGEMEVWAVEGLGVAMFPRDVYLGCRARREVLNITSMGRACNRLLHIPMAAILISN</sequence>
<evidence type="ECO:0000313" key="2">
    <source>
        <dbReference type="Proteomes" id="UP000829398"/>
    </source>
</evidence>
<comment type="caution">
    <text evidence="1">The sequence shown here is derived from an EMBL/GenBank/DDBJ whole genome shotgun (WGS) entry which is preliminary data.</text>
</comment>
<organism evidence="1 2">
    <name type="scientific">Citrus sinensis</name>
    <name type="common">Sweet orange</name>
    <name type="synonym">Citrus aurantium var. sinensis</name>
    <dbReference type="NCBI Taxonomy" id="2711"/>
    <lineage>
        <taxon>Eukaryota</taxon>
        <taxon>Viridiplantae</taxon>
        <taxon>Streptophyta</taxon>
        <taxon>Embryophyta</taxon>
        <taxon>Tracheophyta</taxon>
        <taxon>Spermatophyta</taxon>
        <taxon>Magnoliopsida</taxon>
        <taxon>eudicotyledons</taxon>
        <taxon>Gunneridae</taxon>
        <taxon>Pentapetalae</taxon>
        <taxon>rosids</taxon>
        <taxon>malvids</taxon>
        <taxon>Sapindales</taxon>
        <taxon>Rutaceae</taxon>
        <taxon>Aurantioideae</taxon>
        <taxon>Citrus</taxon>
    </lineage>
</organism>
<protein>
    <submittedName>
        <fullName evidence="1">Cysteine dioxygenase</fullName>
    </submittedName>
</protein>
<keyword evidence="1" id="KW-0223">Dioxygenase</keyword>
<gene>
    <name evidence="1" type="ORF">KPL71_009711</name>
</gene>
<proteinExistence type="predicted"/>
<keyword evidence="1" id="KW-0560">Oxidoreductase</keyword>